<keyword evidence="3" id="KW-1185">Reference proteome</keyword>
<feature type="region of interest" description="Disordered" evidence="1">
    <location>
        <begin position="190"/>
        <end position="270"/>
    </location>
</feature>
<sequence>MSTSPDDGSPGREVAKRLFAREFNDASYSFKESEDELAPNYTLLPTGDRVNRLFFAGTLTETEDVGSDSEYWQGRVVDPTGTFYVYAGQYQPEAASALRQIETPTYVTVVGKPRSYETDDGETNVAVRPESISEVDESTRDRWVVETADRTIERLEGFDSELNDYARMARDEYGEVLSPYREAAIEALESLDATDADGSPSETTSEAEPDGSAGDSLASDPDPVETVDHSPEESEESGGPDERAENEESSLDGSSAAEEPSEDTGLGDYD</sequence>
<dbReference type="Proteomes" id="UP000011680">
    <property type="component" value="Unassembled WGS sequence"/>
</dbReference>
<dbReference type="STRING" id="1227457.C451_05945"/>
<name>M0NBC5_9EURY</name>
<comment type="caution">
    <text evidence="2">The sequence shown here is derived from an EMBL/GenBank/DDBJ whole genome shotgun (WGS) entry which is preliminary data.</text>
</comment>
<reference evidence="2 3" key="1">
    <citation type="journal article" date="2014" name="PLoS Genet.">
        <title>Phylogenetically driven sequencing of extremely halophilic archaea reveals strategies for static and dynamic osmo-response.</title>
        <authorList>
            <person name="Becker E.A."/>
            <person name="Seitzer P.M."/>
            <person name="Tritt A."/>
            <person name="Larsen D."/>
            <person name="Krusor M."/>
            <person name="Yao A.I."/>
            <person name="Wu D."/>
            <person name="Madern D."/>
            <person name="Eisen J.A."/>
            <person name="Darling A.E."/>
            <person name="Facciotti M.T."/>
        </authorList>
    </citation>
    <scope>NUCLEOTIDE SEQUENCE [LARGE SCALE GENOMIC DNA]</scope>
    <source>
        <strain evidence="2 3">JCM 13552</strain>
    </source>
</reference>
<dbReference type="PATRIC" id="fig|1227457.3.peg.1050"/>
<dbReference type="EMBL" id="AOMF01000124">
    <property type="protein sequence ID" value="EMA54868.1"/>
    <property type="molecule type" value="Genomic_DNA"/>
</dbReference>
<dbReference type="eggNOG" id="arCOG02257">
    <property type="taxonomic scope" value="Archaea"/>
</dbReference>
<dbReference type="RefSeq" id="WP_007738660.1">
    <property type="nucleotide sequence ID" value="NZ_AOMF01000124.1"/>
</dbReference>
<accession>M0NBC5</accession>
<proteinExistence type="predicted"/>
<feature type="compositionally biased region" description="Acidic residues" evidence="1">
    <location>
        <begin position="233"/>
        <end position="250"/>
    </location>
</feature>
<organism evidence="2 3">
    <name type="scientific">Halococcus thailandensis JCM 13552</name>
    <dbReference type="NCBI Taxonomy" id="1227457"/>
    <lineage>
        <taxon>Archaea</taxon>
        <taxon>Methanobacteriati</taxon>
        <taxon>Methanobacteriota</taxon>
        <taxon>Stenosarchaea group</taxon>
        <taxon>Halobacteria</taxon>
        <taxon>Halobacteriales</taxon>
        <taxon>Halococcaceae</taxon>
        <taxon>Halococcus</taxon>
    </lineage>
</organism>
<evidence type="ECO:0000313" key="2">
    <source>
        <dbReference type="EMBL" id="EMA54868.1"/>
    </source>
</evidence>
<dbReference type="AlphaFoldDB" id="M0NBC5"/>
<evidence type="ECO:0000313" key="3">
    <source>
        <dbReference type="Proteomes" id="UP000011680"/>
    </source>
</evidence>
<evidence type="ECO:0000256" key="1">
    <source>
        <dbReference type="SAM" id="MobiDB-lite"/>
    </source>
</evidence>
<dbReference type="OrthoDB" id="56523at2157"/>
<protein>
    <submittedName>
        <fullName evidence="2">Uncharacterized protein</fullName>
    </submittedName>
</protein>
<gene>
    <name evidence="2" type="ORF">C451_05945</name>
</gene>